<evidence type="ECO:0000256" key="2">
    <source>
        <dbReference type="ARBA" id="ARBA00022771"/>
    </source>
</evidence>
<dbReference type="GeneID" id="136082932"/>
<feature type="domain" description="RING-type" evidence="5">
    <location>
        <begin position="56"/>
        <end position="99"/>
    </location>
</feature>
<dbReference type="Gene3D" id="3.30.40.10">
    <property type="entry name" value="Zinc/RING finger domain, C3HC4 (zinc finger)"/>
    <property type="match status" value="1"/>
</dbReference>
<dbReference type="SUPFAM" id="SSF57850">
    <property type="entry name" value="RING/U-box"/>
    <property type="match status" value="1"/>
</dbReference>
<dbReference type="SMART" id="SM00184">
    <property type="entry name" value="RING"/>
    <property type="match status" value="1"/>
</dbReference>
<evidence type="ECO:0000256" key="4">
    <source>
        <dbReference type="PROSITE-ProRule" id="PRU00175"/>
    </source>
</evidence>
<dbReference type="RefSeq" id="XP_065658418.1">
    <property type="nucleotide sequence ID" value="XM_065802346.1"/>
</dbReference>
<evidence type="ECO:0000256" key="1">
    <source>
        <dbReference type="ARBA" id="ARBA00022723"/>
    </source>
</evidence>
<dbReference type="Pfam" id="PF00097">
    <property type="entry name" value="zf-C3HC4"/>
    <property type="match status" value="1"/>
</dbReference>
<dbReference type="PROSITE" id="PS00518">
    <property type="entry name" value="ZF_RING_1"/>
    <property type="match status" value="1"/>
</dbReference>
<reference evidence="7" key="1">
    <citation type="submission" date="2025-08" db="UniProtKB">
        <authorList>
            <consortium name="RefSeq"/>
        </authorList>
    </citation>
    <scope>IDENTIFICATION</scope>
</reference>
<dbReference type="PROSITE" id="PS50089">
    <property type="entry name" value="ZF_RING_2"/>
    <property type="match status" value="1"/>
</dbReference>
<dbReference type="InterPro" id="IPR018957">
    <property type="entry name" value="Znf_C3HC4_RING-type"/>
</dbReference>
<name>A0ABM4C9S6_HYDVU</name>
<keyword evidence="1" id="KW-0479">Metal-binding</keyword>
<dbReference type="InterPro" id="IPR017907">
    <property type="entry name" value="Znf_RING_CS"/>
</dbReference>
<accession>A0ABM4C9S6</accession>
<protein>
    <submittedName>
        <fullName evidence="7">Uncharacterized protein LOC136082932</fullName>
    </submittedName>
</protein>
<sequence length="216" mass="24510">MRNIEKGSSTSVKVVEWPLPCADKCSCFSKDSEQTLRLNAIDIDPVSNPHLDLCICNLCNNIMYKPLILKECHHSFCSVCIFKKIEGKLETETKCFICNQHIPLFTIVNSVNVTQLIERIILGCNKQCKLKFAGKDNELEKLHKEICIGDQLLLTPISKKNHVGLDRTLSDEFLLKDNDNIPRIVEDAALHVIKQKLVTSESNFIAFPEIQRGLRC</sequence>
<keyword evidence="2 4" id="KW-0863">Zinc-finger</keyword>
<keyword evidence="3" id="KW-0862">Zinc</keyword>
<dbReference type="InterPro" id="IPR013083">
    <property type="entry name" value="Znf_RING/FYVE/PHD"/>
</dbReference>
<gene>
    <name evidence="7" type="primary">LOC136082932</name>
</gene>
<evidence type="ECO:0000259" key="5">
    <source>
        <dbReference type="PROSITE" id="PS50089"/>
    </source>
</evidence>
<evidence type="ECO:0000313" key="6">
    <source>
        <dbReference type="Proteomes" id="UP001652625"/>
    </source>
</evidence>
<dbReference type="Proteomes" id="UP001652625">
    <property type="component" value="Chromosome 08"/>
</dbReference>
<evidence type="ECO:0000256" key="3">
    <source>
        <dbReference type="ARBA" id="ARBA00022833"/>
    </source>
</evidence>
<keyword evidence="6" id="KW-1185">Reference proteome</keyword>
<dbReference type="InterPro" id="IPR001841">
    <property type="entry name" value="Znf_RING"/>
</dbReference>
<proteinExistence type="predicted"/>
<organism evidence="6 7">
    <name type="scientific">Hydra vulgaris</name>
    <name type="common">Hydra</name>
    <name type="synonym">Hydra attenuata</name>
    <dbReference type="NCBI Taxonomy" id="6087"/>
    <lineage>
        <taxon>Eukaryota</taxon>
        <taxon>Metazoa</taxon>
        <taxon>Cnidaria</taxon>
        <taxon>Hydrozoa</taxon>
        <taxon>Hydroidolina</taxon>
        <taxon>Anthoathecata</taxon>
        <taxon>Aplanulata</taxon>
        <taxon>Hydridae</taxon>
        <taxon>Hydra</taxon>
    </lineage>
</organism>
<evidence type="ECO:0000313" key="7">
    <source>
        <dbReference type="RefSeq" id="XP_065658418.1"/>
    </source>
</evidence>